<protein>
    <recommendedName>
        <fullName evidence="6">SUZ domain-containing protein</fullName>
    </recommendedName>
</protein>
<evidence type="ECO:0000313" key="5">
    <source>
        <dbReference type="Proteomes" id="UP000799429"/>
    </source>
</evidence>
<comment type="caution">
    <text evidence="4">The sequence shown here is derived from an EMBL/GenBank/DDBJ whole genome shotgun (WGS) entry which is preliminary data.</text>
</comment>
<evidence type="ECO:0000259" key="3">
    <source>
        <dbReference type="PROSITE" id="PS51938"/>
    </source>
</evidence>
<dbReference type="AlphaFoldDB" id="A0A9P4VQX2"/>
<dbReference type="InterPro" id="IPR024771">
    <property type="entry name" value="SUZ"/>
</dbReference>
<dbReference type="PROSITE" id="PS51938">
    <property type="entry name" value="SUZ_C"/>
    <property type="match status" value="1"/>
</dbReference>
<evidence type="ECO:0008006" key="6">
    <source>
        <dbReference type="Google" id="ProtNLM"/>
    </source>
</evidence>
<feature type="domain" description="SUZ" evidence="2">
    <location>
        <begin position="58"/>
        <end position="154"/>
    </location>
</feature>
<dbReference type="PROSITE" id="PS51673">
    <property type="entry name" value="SUZ"/>
    <property type="match status" value="1"/>
</dbReference>
<evidence type="ECO:0000259" key="2">
    <source>
        <dbReference type="PROSITE" id="PS51673"/>
    </source>
</evidence>
<evidence type="ECO:0000256" key="1">
    <source>
        <dbReference type="SAM" id="MobiDB-lite"/>
    </source>
</evidence>
<reference evidence="4" key="1">
    <citation type="journal article" date="2020" name="Stud. Mycol.">
        <title>101 Dothideomycetes genomes: a test case for predicting lifestyles and emergence of pathogens.</title>
        <authorList>
            <person name="Haridas S."/>
            <person name="Albert R."/>
            <person name="Binder M."/>
            <person name="Bloem J."/>
            <person name="Labutti K."/>
            <person name="Salamov A."/>
            <person name="Andreopoulos B."/>
            <person name="Baker S."/>
            <person name="Barry K."/>
            <person name="Bills G."/>
            <person name="Bluhm B."/>
            <person name="Cannon C."/>
            <person name="Castanera R."/>
            <person name="Culley D."/>
            <person name="Daum C."/>
            <person name="Ezra D."/>
            <person name="Gonzalez J."/>
            <person name="Henrissat B."/>
            <person name="Kuo A."/>
            <person name="Liang C."/>
            <person name="Lipzen A."/>
            <person name="Lutzoni F."/>
            <person name="Magnuson J."/>
            <person name="Mondo S."/>
            <person name="Nolan M."/>
            <person name="Ohm R."/>
            <person name="Pangilinan J."/>
            <person name="Park H.-J."/>
            <person name="Ramirez L."/>
            <person name="Alfaro M."/>
            <person name="Sun H."/>
            <person name="Tritt A."/>
            <person name="Yoshinaga Y."/>
            <person name="Zwiers L.-H."/>
            <person name="Turgeon B."/>
            <person name="Goodwin S."/>
            <person name="Spatafora J."/>
            <person name="Crous P."/>
            <person name="Grigoriev I."/>
        </authorList>
    </citation>
    <scope>NUCLEOTIDE SEQUENCE</scope>
    <source>
        <strain evidence="4">CBS 101060</strain>
    </source>
</reference>
<name>A0A9P4VQX2_9PEZI</name>
<gene>
    <name evidence="4" type="ORF">M501DRAFT_988581</name>
</gene>
<dbReference type="EMBL" id="MU006090">
    <property type="protein sequence ID" value="KAF2842351.1"/>
    <property type="molecule type" value="Genomic_DNA"/>
</dbReference>
<feature type="compositionally biased region" description="Polar residues" evidence="1">
    <location>
        <begin position="190"/>
        <end position="207"/>
    </location>
</feature>
<accession>A0A9P4VQX2</accession>
<feature type="region of interest" description="Disordered" evidence="1">
    <location>
        <begin position="107"/>
        <end position="271"/>
    </location>
</feature>
<proteinExistence type="predicted"/>
<feature type="region of interest" description="Disordered" evidence="1">
    <location>
        <begin position="1"/>
        <end position="33"/>
    </location>
</feature>
<dbReference type="Proteomes" id="UP000799429">
    <property type="component" value="Unassembled WGS sequence"/>
</dbReference>
<feature type="compositionally biased region" description="Basic and acidic residues" evidence="1">
    <location>
        <begin position="115"/>
        <end position="149"/>
    </location>
</feature>
<dbReference type="OrthoDB" id="5422283at2759"/>
<keyword evidence="5" id="KW-1185">Reference proteome</keyword>
<organism evidence="4 5">
    <name type="scientific">Patellaria atrata CBS 101060</name>
    <dbReference type="NCBI Taxonomy" id="1346257"/>
    <lineage>
        <taxon>Eukaryota</taxon>
        <taxon>Fungi</taxon>
        <taxon>Dikarya</taxon>
        <taxon>Ascomycota</taxon>
        <taxon>Pezizomycotina</taxon>
        <taxon>Dothideomycetes</taxon>
        <taxon>Dothideomycetes incertae sedis</taxon>
        <taxon>Patellariales</taxon>
        <taxon>Patellariaceae</taxon>
        <taxon>Patellaria</taxon>
    </lineage>
</organism>
<sequence>MTSKSAVPDAWDDDWTAVADKPETQVADATPEAPRNITRAELRAQHAAANKQLWESAEAPESTPYLIAKNDPPVGANFKPQLKVLSRKPPPKIASCDGVASGIAGLFIEDDSEEEERKRNAEVFAERQAKAQKEREEKQRKYQEVRERLFGTSGTTSEENKGRSSPARDSSTGSRASRGKGRGRVDRETQMSSSADQSPVRPSSQRRQLYDPGYTPKPNSVYLQKRGSAEGRSRPETPIDDTIIRAPRGPDGSGRGGFGFAPRGNKSGPSV</sequence>
<feature type="region of interest" description="Disordered" evidence="1">
    <location>
        <begin position="55"/>
        <end position="80"/>
    </location>
</feature>
<feature type="compositionally biased region" description="Basic and acidic residues" evidence="1">
    <location>
        <begin position="227"/>
        <end position="237"/>
    </location>
</feature>
<feature type="domain" description="SUZ-C" evidence="3">
    <location>
        <begin position="217"/>
        <end position="262"/>
    </location>
</feature>
<evidence type="ECO:0000313" key="4">
    <source>
        <dbReference type="EMBL" id="KAF2842351.1"/>
    </source>
</evidence>
<dbReference type="InterPro" id="IPR024642">
    <property type="entry name" value="SUZ-C"/>
</dbReference>